<dbReference type="PRINTS" id="PR00385">
    <property type="entry name" value="P450"/>
</dbReference>
<dbReference type="FunFam" id="1.10.630.10:FF:000018">
    <property type="entry name" value="Cytochrome P450 monooxygenase"/>
    <property type="match status" value="1"/>
</dbReference>
<organism evidence="9 10">
    <name type="scientific">Mycobacterium branderi</name>
    <dbReference type="NCBI Taxonomy" id="43348"/>
    <lineage>
        <taxon>Bacteria</taxon>
        <taxon>Bacillati</taxon>
        <taxon>Actinomycetota</taxon>
        <taxon>Actinomycetes</taxon>
        <taxon>Mycobacteriales</taxon>
        <taxon>Mycobacteriaceae</taxon>
        <taxon>Mycobacterium</taxon>
    </lineage>
</organism>
<evidence type="ECO:0000256" key="2">
    <source>
        <dbReference type="ARBA" id="ARBA00010617"/>
    </source>
</evidence>
<comment type="cofactor">
    <cofactor evidence="1">
        <name>heme</name>
        <dbReference type="ChEBI" id="CHEBI:30413"/>
    </cofactor>
</comment>
<evidence type="ECO:0000256" key="4">
    <source>
        <dbReference type="ARBA" id="ARBA00022723"/>
    </source>
</evidence>
<evidence type="ECO:0000256" key="3">
    <source>
        <dbReference type="ARBA" id="ARBA00022617"/>
    </source>
</evidence>
<dbReference type="Pfam" id="PF00067">
    <property type="entry name" value="p450"/>
    <property type="match status" value="1"/>
</dbReference>
<name>A0AA91M1I6_9MYCO</name>
<dbReference type="PANTHER" id="PTHR46696:SF4">
    <property type="entry name" value="BIOTIN BIOSYNTHESIS CYTOCHROME P450"/>
    <property type="match status" value="1"/>
</dbReference>
<dbReference type="InterPro" id="IPR017972">
    <property type="entry name" value="Cyt_P450_CS"/>
</dbReference>
<evidence type="ECO:0000256" key="6">
    <source>
        <dbReference type="ARBA" id="ARBA00023004"/>
    </source>
</evidence>
<gene>
    <name evidence="9" type="ORF">BST20_06200</name>
</gene>
<keyword evidence="4 8" id="KW-0479">Metal-binding</keyword>
<dbReference type="PROSITE" id="PS00086">
    <property type="entry name" value="CYTOCHROME_P450"/>
    <property type="match status" value="1"/>
</dbReference>
<evidence type="ECO:0000256" key="8">
    <source>
        <dbReference type="RuleBase" id="RU000461"/>
    </source>
</evidence>
<dbReference type="Gene3D" id="1.10.630.10">
    <property type="entry name" value="Cytochrome P450"/>
    <property type="match status" value="1"/>
</dbReference>
<dbReference type="EMBL" id="MVHM01000001">
    <property type="protein sequence ID" value="ORA41665.1"/>
    <property type="molecule type" value="Genomic_DNA"/>
</dbReference>
<sequence length="424" mass="46619">MHGVPRAFLTVQARRGEPLARLLIGPQRGGDPYPLIEQIRAAGRVKRTRFVSVTADYELCRTILRDNRFGVPSPTNMDLPKPIKWLIRRADTRLPNPAEPPSMLQVDPPDHSRYRQPVAHAFTPHAIDTLRTRAIELTHQLLDRLESTPSPDLIADFATPLPVTIIAEVLGLPEELRPRLLEHGERGAPLLDIGVSWKTFRRGMQAMRDSARDFADHTDRLCIQPGEDIFSQIIRGGDLNRRELGVTAVLLAGTGFDTTVNLIGNAIVLLMHNPAQLAMLREDPDLWPRAVEEVLRFDSPAQIAFRTAVCDLELGGHCIAAGETVALLLGGANRDPGVFADPDRFDITRANAKAHLSFGSGVHACLGAGLARMEATIALRALFERFPALQLDGTPTPRGLATLRGFRHIPAKTGFRTGATWAAR</sequence>
<protein>
    <submittedName>
        <fullName evidence="9">Cytochrome</fullName>
    </submittedName>
</protein>
<dbReference type="GO" id="GO:0006707">
    <property type="term" value="P:cholesterol catabolic process"/>
    <property type="evidence" value="ECO:0007669"/>
    <property type="project" value="TreeGrafter"/>
</dbReference>
<accession>A0AA91M1I6</accession>
<dbReference type="Proteomes" id="UP000192441">
    <property type="component" value="Unassembled WGS sequence"/>
</dbReference>
<dbReference type="GO" id="GO:0005506">
    <property type="term" value="F:iron ion binding"/>
    <property type="evidence" value="ECO:0007669"/>
    <property type="project" value="InterPro"/>
</dbReference>
<keyword evidence="7 8" id="KW-0503">Monooxygenase</keyword>
<reference evidence="9 10" key="1">
    <citation type="submission" date="2016-12" db="EMBL/GenBank/DDBJ databases">
        <title>The new phylogeny of genus Mycobacterium.</title>
        <authorList>
            <person name="Tortoli E."/>
            <person name="Trovato A."/>
            <person name="Cirillo D.M."/>
        </authorList>
    </citation>
    <scope>NUCLEOTIDE SEQUENCE [LARGE SCALE GENOMIC DNA]</scope>
    <source>
        <strain evidence="9 10">DSM 44624</strain>
    </source>
</reference>
<dbReference type="PANTHER" id="PTHR46696">
    <property type="entry name" value="P450, PUTATIVE (EUROFUNG)-RELATED"/>
    <property type="match status" value="1"/>
</dbReference>
<comment type="caution">
    <text evidence="9">The sequence shown here is derived from an EMBL/GenBank/DDBJ whole genome shotgun (WGS) entry which is preliminary data.</text>
</comment>
<dbReference type="CDD" id="cd20625">
    <property type="entry name" value="CYP164-like"/>
    <property type="match status" value="1"/>
</dbReference>
<evidence type="ECO:0000256" key="1">
    <source>
        <dbReference type="ARBA" id="ARBA00001971"/>
    </source>
</evidence>
<dbReference type="GO" id="GO:0008395">
    <property type="term" value="F:steroid hydroxylase activity"/>
    <property type="evidence" value="ECO:0007669"/>
    <property type="project" value="TreeGrafter"/>
</dbReference>
<dbReference type="SUPFAM" id="SSF48264">
    <property type="entry name" value="Cytochrome P450"/>
    <property type="match status" value="1"/>
</dbReference>
<dbReference type="GO" id="GO:0036199">
    <property type="term" value="F:cholest-4-en-3-one 26-monooxygenase activity"/>
    <property type="evidence" value="ECO:0007669"/>
    <property type="project" value="TreeGrafter"/>
</dbReference>
<evidence type="ECO:0000313" key="9">
    <source>
        <dbReference type="EMBL" id="ORA41665.1"/>
    </source>
</evidence>
<evidence type="ECO:0000313" key="10">
    <source>
        <dbReference type="Proteomes" id="UP000192441"/>
    </source>
</evidence>
<evidence type="ECO:0000256" key="5">
    <source>
        <dbReference type="ARBA" id="ARBA00023002"/>
    </source>
</evidence>
<evidence type="ECO:0000256" key="7">
    <source>
        <dbReference type="ARBA" id="ARBA00023033"/>
    </source>
</evidence>
<keyword evidence="5 8" id="KW-0560">Oxidoreductase</keyword>
<dbReference type="InterPro" id="IPR036396">
    <property type="entry name" value="Cyt_P450_sf"/>
</dbReference>
<dbReference type="InterPro" id="IPR001128">
    <property type="entry name" value="Cyt_P450"/>
</dbReference>
<proteinExistence type="inferred from homology"/>
<dbReference type="InterPro" id="IPR002397">
    <property type="entry name" value="Cyt_P450_B"/>
</dbReference>
<dbReference type="AlphaFoldDB" id="A0AA91M1I6"/>
<dbReference type="PRINTS" id="PR00359">
    <property type="entry name" value="BP450"/>
</dbReference>
<comment type="similarity">
    <text evidence="2 8">Belongs to the cytochrome P450 family.</text>
</comment>
<keyword evidence="3 8" id="KW-0349">Heme</keyword>
<keyword evidence="6 8" id="KW-0408">Iron</keyword>
<dbReference type="GO" id="GO:0020037">
    <property type="term" value="F:heme binding"/>
    <property type="evidence" value="ECO:0007669"/>
    <property type="project" value="InterPro"/>
</dbReference>